<gene>
    <name evidence="2" type="ORF">COT79_02685</name>
</gene>
<reference evidence="3" key="1">
    <citation type="submission" date="2017-09" db="EMBL/GenBank/DDBJ databases">
        <title>Depth-based differentiation of microbial function through sediment-hosted aquifers and enrichment of novel symbionts in the deep terrestrial subsurface.</title>
        <authorList>
            <person name="Probst A.J."/>
            <person name="Ladd B."/>
            <person name="Jarett J.K."/>
            <person name="Geller-Mcgrath D.E."/>
            <person name="Sieber C.M.K."/>
            <person name="Emerson J.B."/>
            <person name="Anantharaman K."/>
            <person name="Thomas B.C."/>
            <person name="Malmstrom R."/>
            <person name="Stieglmeier M."/>
            <person name="Klingl A."/>
            <person name="Woyke T."/>
            <person name="Ryan C.M."/>
            <person name="Banfield J.F."/>
        </authorList>
    </citation>
    <scope>NUCLEOTIDE SEQUENCE [LARGE SCALE GENOMIC DNA]</scope>
</reference>
<protein>
    <submittedName>
        <fullName evidence="2">Uncharacterized protein</fullName>
    </submittedName>
</protein>
<sequence>MAKNVMHNLNNFLKSSNKKYITVIFSILIIIITGLYLYYFSNIKADVQTVQLECIDVCLKAKLVTYESGTKQKLLGTGTVSVSGETVAWSNAFRNQDTQIFIDNLNTDVNTISIVANGKYYQLADLRDPKTSQKGTPFIFLWSGINDLGEIAVIPKAEQIDVVDTNLSGREAIIPTISVTPQANSYNKGQEAIINISSKVLEDTKYLQNNPVVYYQFVSGCGSANNTAETWKALDYAKVQKNQTDYTASIPIPSDLAAGLPTLKYIVKSTSVDGSSTYYPSGGVNSAPVCLGIN</sequence>
<evidence type="ECO:0000256" key="1">
    <source>
        <dbReference type="SAM" id="Phobius"/>
    </source>
</evidence>
<dbReference type="AlphaFoldDB" id="A0A2M6R8B3"/>
<evidence type="ECO:0000313" key="3">
    <source>
        <dbReference type="Proteomes" id="UP000231162"/>
    </source>
</evidence>
<proteinExistence type="predicted"/>
<dbReference type="Proteomes" id="UP000231162">
    <property type="component" value="Unassembled WGS sequence"/>
</dbReference>
<keyword evidence="1" id="KW-1133">Transmembrane helix</keyword>
<organism evidence="2 3">
    <name type="scientific">Candidatus Berkelbacteria bacterium CG10_big_fil_rev_8_21_14_0_10_43_14</name>
    <dbReference type="NCBI Taxonomy" id="1974515"/>
    <lineage>
        <taxon>Bacteria</taxon>
        <taxon>Candidatus Berkelbacteria</taxon>
    </lineage>
</organism>
<evidence type="ECO:0000313" key="2">
    <source>
        <dbReference type="EMBL" id="PIS06802.1"/>
    </source>
</evidence>
<comment type="caution">
    <text evidence="2">The sequence shown here is derived from an EMBL/GenBank/DDBJ whole genome shotgun (WGS) entry which is preliminary data.</text>
</comment>
<feature type="transmembrane region" description="Helical" evidence="1">
    <location>
        <begin position="20"/>
        <end position="39"/>
    </location>
</feature>
<keyword evidence="1" id="KW-0472">Membrane</keyword>
<dbReference type="EMBL" id="PEZX01000035">
    <property type="protein sequence ID" value="PIS06802.1"/>
    <property type="molecule type" value="Genomic_DNA"/>
</dbReference>
<keyword evidence="1" id="KW-0812">Transmembrane</keyword>
<name>A0A2M6R8B3_9BACT</name>
<accession>A0A2M6R8B3</accession>